<reference evidence="2 3" key="1">
    <citation type="submission" date="2024-10" db="EMBL/GenBank/DDBJ databases">
        <title>The Natural Products Discovery Center: Release of the First 8490 Sequenced Strains for Exploring Actinobacteria Biosynthetic Diversity.</title>
        <authorList>
            <person name="Kalkreuter E."/>
            <person name="Kautsar S.A."/>
            <person name="Yang D."/>
            <person name="Bader C.D."/>
            <person name="Teijaro C.N."/>
            <person name="Fluegel L."/>
            <person name="Davis C.M."/>
            <person name="Simpson J.R."/>
            <person name="Lauterbach L."/>
            <person name="Steele A.D."/>
            <person name="Gui C."/>
            <person name="Meng S."/>
            <person name="Li G."/>
            <person name="Viehrig K."/>
            <person name="Ye F."/>
            <person name="Su P."/>
            <person name="Kiefer A.F."/>
            <person name="Nichols A."/>
            <person name="Cepeda A.J."/>
            <person name="Yan W."/>
            <person name="Fan B."/>
            <person name="Jiang Y."/>
            <person name="Adhikari A."/>
            <person name="Zheng C.-J."/>
            <person name="Schuster L."/>
            <person name="Cowan T.M."/>
            <person name="Smanski M.J."/>
            <person name="Chevrette M.G."/>
            <person name="De Carvalho L.P.S."/>
            <person name="Shen B."/>
        </authorList>
    </citation>
    <scope>NUCLEOTIDE SEQUENCE [LARGE SCALE GENOMIC DNA]</scope>
    <source>
        <strain evidence="2 3">NPDC004550</strain>
    </source>
</reference>
<name>A0ABW6NVZ5_9NOCA</name>
<dbReference type="SUPFAM" id="SSF46785">
    <property type="entry name" value="Winged helix' DNA-binding domain"/>
    <property type="match status" value="1"/>
</dbReference>
<evidence type="ECO:0008006" key="4">
    <source>
        <dbReference type="Google" id="ProtNLM"/>
    </source>
</evidence>
<protein>
    <recommendedName>
        <fullName evidence="4">MarR family transcriptional regulator</fullName>
    </recommendedName>
</protein>
<feature type="compositionally biased region" description="Basic and acidic residues" evidence="1">
    <location>
        <begin position="145"/>
        <end position="155"/>
    </location>
</feature>
<evidence type="ECO:0000313" key="3">
    <source>
        <dbReference type="Proteomes" id="UP001601521"/>
    </source>
</evidence>
<dbReference type="InterPro" id="IPR036388">
    <property type="entry name" value="WH-like_DNA-bd_sf"/>
</dbReference>
<evidence type="ECO:0000313" key="2">
    <source>
        <dbReference type="EMBL" id="MFF0458511.1"/>
    </source>
</evidence>
<dbReference type="InterPro" id="IPR036390">
    <property type="entry name" value="WH_DNA-bd_sf"/>
</dbReference>
<dbReference type="EMBL" id="JBIALX010000029">
    <property type="protein sequence ID" value="MFF0458511.1"/>
    <property type="molecule type" value="Genomic_DNA"/>
</dbReference>
<feature type="region of interest" description="Disordered" evidence="1">
    <location>
        <begin position="49"/>
        <end position="160"/>
    </location>
</feature>
<dbReference type="Proteomes" id="UP001601521">
    <property type="component" value="Unassembled WGS sequence"/>
</dbReference>
<dbReference type="RefSeq" id="WP_387256118.1">
    <property type="nucleotide sequence ID" value="NZ_JBIALX010000029.1"/>
</dbReference>
<feature type="compositionally biased region" description="Low complexity" evidence="1">
    <location>
        <begin position="73"/>
        <end position="109"/>
    </location>
</feature>
<accession>A0ABW6NVZ5</accession>
<proteinExistence type="predicted"/>
<dbReference type="Gene3D" id="1.10.10.10">
    <property type="entry name" value="Winged helix-like DNA-binding domain superfamily/Winged helix DNA-binding domain"/>
    <property type="match status" value="1"/>
</dbReference>
<sequence>MSTNARSTDDPNDKALRAALAAEPGATASALAFTAGMSVSTARQILGRMADDGTATRITDPDKPNGAHRWTLATTAPAKRAGRTGRAPRATKKAATAAPAAPAAPAKKPAAARKGRDTATAGAPADTVSGAAPLEKLPSGGLRGMVEDFMRDHPGESFSPTAVKNALDEIHAPRTLSSGAINNALEKLTADGVTVRTCDAPKRWALAADA</sequence>
<organism evidence="2 3">
    <name type="scientific">Nocardia africana</name>
    <dbReference type="NCBI Taxonomy" id="134964"/>
    <lineage>
        <taxon>Bacteria</taxon>
        <taxon>Bacillati</taxon>
        <taxon>Actinomycetota</taxon>
        <taxon>Actinomycetes</taxon>
        <taxon>Mycobacteriales</taxon>
        <taxon>Nocardiaceae</taxon>
        <taxon>Nocardia</taxon>
    </lineage>
</organism>
<gene>
    <name evidence="2" type="ORF">ACFYTH_34610</name>
</gene>
<keyword evidence="3" id="KW-1185">Reference proteome</keyword>
<comment type="caution">
    <text evidence="2">The sequence shown here is derived from an EMBL/GenBank/DDBJ whole genome shotgun (WGS) entry which is preliminary data.</text>
</comment>
<evidence type="ECO:0000256" key="1">
    <source>
        <dbReference type="SAM" id="MobiDB-lite"/>
    </source>
</evidence>